<reference evidence="1 2" key="2">
    <citation type="journal article" date="2009" name="Stand. Genomic Sci.">
        <title>Complete genome sequence of Staphylothermus marinus Stetter and Fiala 1986 type strain F1.</title>
        <authorList>
            <person name="Anderson I.J."/>
            <person name="Sun H."/>
            <person name="Lapidus A."/>
            <person name="Copeland A."/>
            <person name="Glavina Del Rio T."/>
            <person name="Tice H."/>
            <person name="Dalin E."/>
            <person name="Lucas S."/>
            <person name="Barry K."/>
            <person name="Land M."/>
            <person name="Richardson P."/>
            <person name="Huber H."/>
            <person name="Kyrpides N.C."/>
        </authorList>
    </citation>
    <scope>NUCLEOTIDE SEQUENCE [LARGE SCALE GENOMIC DNA]</scope>
    <source>
        <strain evidence="2">ATCC 43588 / DSM 3639 / JCM 9404 / F1</strain>
    </source>
</reference>
<dbReference type="STRING" id="399550.Smar_1482"/>
<name>A3DPL1_STAMF</name>
<dbReference type="eggNOG" id="arCOG08850">
    <property type="taxonomic scope" value="Archaea"/>
</dbReference>
<organism evidence="1 2">
    <name type="scientific">Staphylothermus marinus (strain ATCC 43588 / DSM 3639 / JCM 9404 / F1)</name>
    <dbReference type="NCBI Taxonomy" id="399550"/>
    <lineage>
        <taxon>Archaea</taxon>
        <taxon>Thermoproteota</taxon>
        <taxon>Thermoprotei</taxon>
        <taxon>Desulfurococcales</taxon>
        <taxon>Desulfurococcaceae</taxon>
        <taxon>Staphylothermus</taxon>
    </lineage>
</organism>
<keyword evidence="2" id="KW-1185">Reference proteome</keyword>
<proteinExistence type="predicted"/>
<dbReference type="EMBL" id="CP000575">
    <property type="protein sequence ID" value="ABN70571.1"/>
    <property type="molecule type" value="Genomic_DNA"/>
</dbReference>
<dbReference type="Proteomes" id="UP000000254">
    <property type="component" value="Chromosome"/>
</dbReference>
<sequence length="82" mass="9072">MSLKHKPEEYSVLIKVYGGDGALVKEESIDHIKQVIIKAGEVRLSRQLSPEPLVVVIDAEKPSIMVKEGTLLYIRDEGAGKQ</sequence>
<dbReference type="HOGENOM" id="CLU_190404_0_0_2"/>
<reference evidence="2" key="1">
    <citation type="journal article" date="2009" name="BMC Genomics">
        <title>The complete genome sequence of Staphylothermus marinus reveals differences in sulfur metabolism among heterotrophic Crenarchaeota.</title>
        <authorList>
            <person name="Anderson I.J."/>
            <person name="Dharmarajan L."/>
            <person name="Rodriguez J."/>
            <person name="Hooper S."/>
            <person name="Porat I."/>
            <person name="Ulrich L.E."/>
            <person name="Elkins J.G."/>
            <person name="Mavromatis K."/>
            <person name="Sun H."/>
            <person name="Land M."/>
            <person name="Lapidus A."/>
            <person name="Lucas S."/>
            <person name="Barry K."/>
            <person name="Huber H."/>
            <person name="Zhulin I.B."/>
            <person name="Whitman W.B."/>
            <person name="Mukhopadhyay B."/>
            <person name="Woese C."/>
            <person name="Bristow J."/>
            <person name="Kyrpides N."/>
        </authorList>
    </citation>
    <scope>NUCLEOTIDE SEQUENCE [LARGE SCALE GENOMIC DNA]</scope>
    <source>
        <strain evidence="2">ATCC 43588 / DSM 3639 / JCM 9404 / F1</strain>
    </source>
</reference>
<evidence type="ECO:0000313" key="2">
    <source>
        <dbReference type="Proteomes" id="UP000000254"/>
    </source>
</evidence>
<gene>
    <name evidence="1" type="ordered locus">Smar_1482</name>
</gene>
<dbReference type="AlphaFoldDB" id="A3DPL1"/>
<accession>A3DPL1</accession>
<dbReference type="KEGG" id="smr:Smar_1482"/>
<protein>
    <submittedName>
        <fullName evidence="1">Uncharacterized protein</fullName>
    </submittedName>
</protein>
<evidence type="ECO:0000313" key="1">
    <source>
        <dbReference type="EMBL" id="ABN70571.1"/>
    </source>
</evidence>